<comment type="caution">
    <text evidence="1">The sequence shown here is derived from an EMBL/GenBank/DDBJ whole genome shotgun (WGS) entry which is preliminary data.</text>
</comment>
<dbReference type="InterPro" id="IPR001353">
    <property type="entry name" value="Proteasome_sua/b"/>
</dbReference>
<proteinExistence type="predicted"/>
<sequence length="267" mass="29772">MTYCVAIDLDDGLVFASDSRTNAGVDQVSTYSKMHTFEIEGQRLFVVLAAGNLATTQAVVNRLQREMEEAGQEGAAEPNLATVAHMSEAAEYLGRINREEQEKHSEALSKSGMKADATLIIGGQIAGEPPAIYLVYPQGNYITTSQHTRFLQIGESKYGKPILDRIIEAETPLGNAARCALVSIDSTVRSNLTVGPPIEVLVYERDTLEMDHYLCLEAEDEYLRSLTHAWDENVKKAFTDLPRFDWEHRHGRKDRGTRVSRRAKKKS</sequence>
<evidence type="ECO:0000313" key="2">
    <source>
        <dbReference type="Proteomes" id="UP000189177"/>
    </source>
</evidence>
<dbReference type="RefSeq" id="WP_018946433.1">
    <property type="nucleotide sequence ID" value="NZ_MUZR01000021.1"/>
</dbReference>
<accession>A0A1V2ZYT7</accession>
<dbReference type="Gene3D" id="3.60.20.10">
    <property type="entry name" value="Glutamine Phosphoribosylpyrophosphate, subunit 1, domain 1"/>
    <property type="match status" value="1"/>
</dbReference>
<dbReference type="STRING" id="252474.B1A74_06975"/>
<keyword evidence="2" id="KW-1185">Reference proteome</keyword>
<protein>
    <submittedName>
        <fullName evidence="1">Peptidase</fullName>
    </submittedName>
</protein>
<name>A0A1V2ZYT7_9GAMM</name>
<organism evidence="1 2">
    <name type="scientific">Thioalkalivibrio halophilus</name>
    <dbReference type="NCBI Taxonomy" id="252474"/>
    <lineage>
        <taxon>Bacteria</taxon>
        <taxon>Pseudomonadati</taxon>
        <taxon>Pseudomonadota</taxon>
        <taxon>Gammaproteobacteria</taxon>
        <taxon>Chromatiales</taxon>
        <taxon>Ectothiorhodospiraceae</taxon>
        <taxon>Thioalkalivibrio</taxon>
    </lineage>
</organism>
<dbReference type="InterPro" id="IPR029055">
    <property type="entry name" value="Ntn_hydrolases_N"/>
</dbReference>
<reference evidence="1 2" key="1">
    <citation type="submission" date="2017-02" db="EMBL/GenBank/DDBJ databases">
        <title>Genomic diversity within the haloalkaliphilic genus Thioalkalivibrio.</title>
        <authorList>
            <person name="Ahn A.-C."/>
            <person name="Meier-Kolthoff J."/>
            <person name="Overmars L."/>
            <person name="Richter M."/>
            <person name="Woyke T."/>
            <person name="Sorokin D.Y."/>
            <person name="Muyzer G."/>
        </authorList>
    </citation>
    <scope>NUCLEOTIDE SEQUENCE [LARGE SCALE GENOMIC DNA]</scope>
    <source>
        <strain evidence="1 2">HL17</strain>
    </source>
</reference>
<gene>
    <name evidence="1" type="ORF">B1A74_06975</name>
</gene>
<dbReference type="SUPFAM" id="SSF56235">
    <property type="entry name" value="N-terminal nucleophile aminohydrolases (Ntn hydrolases)"/>
    <property type="match status" value="1"/>
</dbReference>
<dbReference type="GO" id="GO:0051603">
    <property type="term" value="P:proteolysis involved in protein catabolic process"/>
    <property type="evidence" value="ECO:0007669"/>
    <property type="project" value="InterPro"/>
</dbReference>
<dbReference type="InterPro" id="IPR016545">
    <property type="entry name" value="UCP009120_prtse"/>
</dbReference>
<dbReference type="PIRSF" id="PIRSF009120">
    <property type="entry name" value="UCP009120_prtse"/>
    <property type="match status" value="1"/>
</dbReference>
<dbReference type="CDD" id="cd03765">
    <property type="entry name" value="proteasome_beta_bacterial"/>
    <property type="match status" value="1"/>
</dbReference>
<evidence type="ECO:0000313" key="1">
    <source>
        <dbReference type="EMBL" id="OOC10236.1"/>
    </source>
</evidence>
<dbReference type="EMBL" id="MUZR01000021">
    <property type="protein sequence ID" value="OOC10236.1"/>
    <property type="molecule type" value="Genomic_DNA"/>
</dbReference>
<dbReference type="GO" id="GO:0005839">
    <property type="term" value="C:proteasome core complex"/>
    <property type="evidence" value="ECO:0007669"/>
    <property type="project" value="InterPro"/>
</dbReference>
<dbReference type="Proteomes" id="UP000189177">
    <property type="component" value="Unassembled WGS sequence"/>
</dbReference>
<dbReference type="OrthoDB" id="9786336at2"/>
<dbReference type="Pfam" id="PF00227">
    <property type="entry name" value="Proteasome"/>
    <property type="match status" value="1"/>
</dbReference>
<dbReference type="AlphaFoldDB" id="A0A1V2ZYT7"/>